<evidence type="ECO:0000313" key="3">
    <source>
        <dbReference type="Proteomes" id="UP000037751"/>
    </source>
</evidence>
<comment type="caution">
    <text evidence="2">The sequence shown here is derived from an EMBL/GenBank/DDBJ whole genome shotgun (WGS) entry which is preliminary data.</text>
</comment>
<dbReference type="AlphaFoldDB" id="A0A0M9VQB1"/>
<name>A0A0M9VQB1_9BASI</name>
<sequence>MPPPPAPRRYARPWSRSMMDVRIVTEVPWDEQYAGWQQVVMDLTSLHRAAQVAAYEHRERSYDTGAWRRLVRDLDGHIQSITSTASIPEPASDSRVPATHWQRHQPDISWAQQYPGDVGVWLRRAMQERRSTTSSPRLPWHGGWTRSPSIIMTNVSDLASWLTMDIPSAAEQEAHAAESARSDPRWYARRRRLELLPSDVMESTEGTARTAEHVSQPHRMTPLSPADAQRQVSEAPHWQSSEAARAFETHVRMAEAMAQMSSDDMEETTWMPLRDTPPTWQPWFAWIDAQAVLRALAQWTHGSVADVRRLDALAPPIPLRPLDQAPQPILFGVGDFLTLAEHGPRHSEDRALKQRVHVLHSDTTTWNARANEILVLPFRATVPSVSYTYEPPVEHLDGSLLAMQQAWSQKPYATPSPGTDAYLHVLVQQEMEQRRDRFASIPLASSTYAHAQIAIQAATACDMSAATDALDRVITDRALAFLRMLRDEPRRVPRPIPPLYTLTKLHVRIPSWADKQTVYAWVLAGLQPIDASACAEYEGMTAQEAMALAQRQGLAGMESASKEAWTWSSSSTLTSPTRPVALLHPDVPTSMSNANELQVMWDPPLVTRYLAILIVPPPSTASQLWAEWEYVYGTGWAGRTTSAAYDML</sequence>
<dbReference type="VEuPathDB" id="FungiDB:Malapachy_2293"/>
<feature type="region of interest" description="Disordered" evidence="1">
    <location>
        <begin position="198"/>
        <end position="223"/>
    </location>
</feature>
<dbReference type="RefSeq" id="XP_017992975.1">
    <property type="nucleotide sequence ID" value="XM_018136785.1"/>
</dbReference>
<evidence type="ECO:0000313" key="2">
    <source>
        <dbReference type="EMBL" id="KOS15343.1"/>
    </source>
</evidence>
<reference evidence="2 3" key="1">
    <citation type="submission" date="2015-07" db="EMBL/GenBank/DDBJ databases">
        <title>Draft Genome Sequence of Malassezia furfur CBS1878 and Malassezia pachydermatis CBS1879.</title>
        <authorList>
            <person name="Triana S."/>
            <person name="Ohm R."/>
            <person name="Gonzalez A."/>
            <person name="DeCock H."/>
            <person name="Restrepo S."/>
            <person name="Celis A."/>
        </authorList>
    </citation>
    <scope>NUCLEOTIDE SEQUENCE [LARGE SCALE GENOMIC DNA]</scope>
    <source>
        <strain evidence="2 3">CBS 1879</strain>
    </source>
</reference>
<dbReference type="EMBL" id="LGAV01000002">
    <property type="protein sequence ID" value="KOS15343.1"/>
    <property type="molecule type" value="Genomic_DNA"/>
</dbReference>
<evidence type="ECO:0000256" key="1">
    <source>
        <dbReference type="SAM" id="MobiDB-lite"/>
    </source>
</evidence>
<accession>A0A0M9VQB1</accession>
<gene>
    <name evidence="2" type="ORF">Malapachy_2293</name>
</gene>
<dbReference type="GeneID" id="28728660"/>
<protein>
    <submittedName>
        <fullName evidence="2">Uncharacterized protein</fullName>
    </submittedName>
</protein>
<organism evidence="2 3">
    <name type="scientific">Malassezia pachydermatis</name>
    <dbReference type="NCBI Taxonomy" id="77020"/>
    <lineage>
        <taxon>Eukaryota</taxon>
        <taxon>Fungi</taxon>
        <taxon>Dikarya</taxon>
        <taxon>Basidiomycota</taxon>
        <taxon>Ustilaginomycotina</taxon>
        <taxon>Malasseziomycetes</taxon>
        <taxon>Malasseziales</taxon>
        <taxon>Malasseziaceae</taxon>
        <taxon>Malassezia</taxon>
    </lineage>
</organism>
<proteinExistence type="predicted"/>
<keyword evidence="3" id="KW-1185">Reference proteome</keyword>
<dbReference type="Proteomes" id="UP000037751">
    <property type="component" value="Unassembled WGS sequence"/>
</dbReference>